<feature type="compositionally biased region" description="Basic and acidic residues" evidence="1">
    <location>
        <begin position="60"/>
        <end position="74"/>
    </location>
</feature>
<gene>
    <name evidence="2" type="ORF">CCACVL1_12411</name>
</gene>
<feature type="region of interest" description="Disordered" evidence="1">
    <location>
        <begin position="1"/>
        <end position="74"/>
    </location>
</feature>
<dbReference type="AlphaFoldDB" id="A0A1R3IFX8"/>
<proteinExistence type="predicted"/>
<protein>
    <submittedName>
        <fullName evidence="2">Uncharacterized protein</fullName>
    </submittedName>
</protein>
<reference evidence="2 3" key="1">
    <citation type="submission" date="2013-09" db="EMBL/GenBank/DDBJ databases">
        <title>Corchorus capsularis genome sequencing.</title>
        <authorList>
            <person name="Alam M."/>
            <person name="Haque M.S."/>
            <person name="Islam M.S."/>
            <person name="Emdad E.M."/>
            <person name="Islam M.M."/>
            <person name="Ahmed B."/>
            <person name="Halim A."/>
            <person name="Hossen Q.M.M."/>
            <person name="Hossain M.Z."/>
            <person name="Ahmed R."/>
            <person name="Khan M.M."/>
            <person name="Islam R."/>
            <person name="Rashid M.M."/>
            <person name="Khan S.A."/>
            <person name="Rahman M.S."/>
            <person name="Alam M."/>
        </authorList>
    </citation>
    <scope>NUCLEOTIDE SEQUENCE [LARGE SCALE GENOMIC DNA]</scope>
    <source>
        <strain evidence="3">cv. CVL-1</strain>
        <tissue evidence="2">Whole seedling</tissue>
    </source>
</reference>
<evidence type="ECO:0000256" key="1">
    <source>
        <dbReference type="SAM" id="MobiDB-lite"/>
    </source>
</evidence>
<name>A0A1R3IFX8_COCAP</name>
<dbReference type="EMBL" id="AWWV01010150">
    <property type="protein sequence ID" value="OMO81455.1"/>
    <property type="molecule type" value="Genomic_DNA"/>
</dbReference>
<evidence type="ECO:0000313" key="3">
    <source>
        <dbReference type="Proteomes" id="UP000188268"/>
    </source>
</evidence>
<comment type="caution">
    <text evidence="2">The sequence shown here is derived from an EMBL/GenBank/DDBJ whole genome shotgun (WGS) entry which is preliminary data.</text>
</comment>
<sequence>MTNDEHEVATKGEEEENKVEGEEPLIAALEDVEEMTLESKEKDEEAPNMAKTSQEDEKEEKDVEESKGSEDNAAKIEEVVIERKNYVGATSAKTFC</sequence>
<dbReference type="Proteomes" id="UP000188268">
    <property type="component" value="Unassembled WGS sequence"/>
</dbReference>
<evidence type="ECO:0000313" key="2">
    <source>
        <dbReference type="EMBL" id="OMO81455.1"/>
    </source>
</evidence>
<dbReference type="Gramene" id="OMO81455">
    <property type="protein sequence ID" value="OMO81455"/>
    <property type="gene ID" value="CCACVL1_12411"/>
</dbReference>
<organism evidence="2 3">
    <name type="scientific">Corchorus capsularis</name>
    <name type="common">Jute</name>
    <dbReference type="NCBI Taxonomy" id="210143"/>
    <lineage>
        <taxon>Eukaryota</taxon>
        <taxon>Viridiplantae</taxon>
        <taxon>Streptophyta</taxon>
        <taxon>Embryophyta</taxon>
        <taxon>Tracheophyta</taxon>
        <taxon>Spermatophyta</taxon>
        <taxon>Magnoliopsida</taxon>
        <taxon>eudicotyledons</taxon>
        <taxon>Gunneridae</taxon>
        <taxon>Pentapetalae</taxon>
        <taxon>rosids</taxon>
        <taxon>malvids</taxon>
        <taxon>Malvales</taxon>
        <taxon>Malvaceae</taxon>
        <taxon>Grewioideae</taxon>
        <taxon>Apeibeae</taxon>
        <taxon>Corchorus</taxon>
    </lineage>
</organism>
<keyword evidence="3" id="KW-1185">Reference proteome</keyword>
<feature type="compositionally biased region" description="Basic and acidic residues" evidence="1">
    <location>
        <begin position="1"/>
        <end position="12"/>
    </location>
</feature>
<accession>A0A1R3IFX8</accession>